<dbReference type="Gene3D" id="1.10.260.40">
    <property type="entry name" value="lambda repressor-like DNA-binding domains"/>
    <property type="match status" value="1"/>
</dbReference>
<organism evidence="2 3">
    <name type="scientific">Actinokineospora cianjurensis</name>
    <dbReference type="NCBI Taxonomy" id="585224"/>
    <lineage>
        <taxon>Bacteria</taxon>
        <taxon>Bacillati</taxon>
        <taxon>Actinomycetota</taxon>
        <taxon>Actinomycetes</taxon>
        <taxon>Pseudonocardiales</taxon>
        <taxon>Pseudonocardiaceae</taxon>
        <taxon>Actinokineospora</taxon>
    </lineage>
</organism>
<keyword evidence="3" id="KW-1185">Reference proteome</keyword>
<dbReference type="AlphaFoldDB" id="A0A421B2S5"/>
<evidence type="ECO:0000259" key="1">
    <source>
        <dbReference type="PROSITE" id="PS50943"/>
    </source>
</evidence>
<dbReference type="Pfam" id="PF13560">
    <property type="entry name" value="HTH_31"/>
    <property type="match status" value="1"/>
</dbReference>
<evidence type="ECO:0000313" key="2">
    <source>
        <dbReference type="EMBL" id="RLK58689.1"/>
    </source>
</evidence>
<dbReference type="InterPro" id="IPR010982">
    <property type="entry name" value="Lambda_DNA-bd_dom_sf"/>
</dbReference>
<evidence type="ECO:0000313" key="3">
    <source>
        <dbReference type="Proteomes" id="UP000282454"/>
    </source>
</evidence>
<reference evidence="2 3" key="1">
    <citation type="submission" date="2018-10" db="EMBL/GenBank/DDBJ databases">
        <title>Genomic Encyclopedia of Archaeal and Bacterial Type Strains, Phase II (KMG-II): from individual species to whole genera.</title>
        <authorList>
            <person name="Goeker M."/>
        </authorList>
    </citation>
    <scope>NUCLEOTIDE SEQUENCE [LARGE SCALE GENOMIC DNA]</scope>
    <source>
        <strain evidence="2 3">DSM 45657</strain>
    </source>
</reference>
<sequence length="115" mass="12566">MRHHNNALRDYRLAFALTLTEYRTAAGATFRELSEISRIPEQTLRAYEKGTHHPGLSRILALAPTLATQPAALLVAVADRVHRANGHLPDPSHQAVHALLLHGGLALHELGSFDA</sequence>
<dbReference type="EMBL" id="RCDD01000002">
    <property type="protein sequence ID" value="RLK58689.1"/>
    <property type="molecule type" value="Genomic_DNA"/>
</dbReference>
<dbReference type="InterPro" id="IPR001387">
    <property type="entry name" value="Cro/C1-type_HTH"/>
</dbReference>
<dbReference type="PROSITE" id="PS50943">
    <property type="entry name" value="HTH_CROC1"/>
    <property type="match status" value="1"/>
</dbReference>
<proteinExistence type="predicted"/>
<dbReference type="GO" id="GO:0003677">
    <property type="term" value="F:DNA binding"/>
    <property type="evidence" value="ECO:0007669"/>
    <property type="project" value="InterPro"/>
</dbReference>
<dbReference type="SMART" id="SM00530">
    <property type="entry name" value="HTH_XRE"/>
    <property type="match status" value="1"/>
</dbReference>
<protein>
    <submittedName>
        <fullName evidence="2">Helix-turn-helix protein</fullName>
    </submittedName>
</protein>
<dbReference type="CDD" id="cd00093">
    <property type="entry name" value="HTH_XRE"/>
    <property type="match status" value="1"/>
</dbReference>
<dbReference type="SUPFAM" id="SSF47413">
    <property type="entry name" value="lambda repressor-like DNA-binding domains"/>
    <property type="match status" value="1"/>
</dbReference>
<accession>A0A421B2S5</accession>
<name>A0A421B2S5_9PSEU</name>
<comment type="caution">
    <text evidence="2">The sequence shown here is derived from an EMBL/GenBank/DDBJ whole genome shotgun (WGS) entry which is preliminary data.</text>
</comment>
<gene>
    <name evidence="2" type="ORF">CLV68_3162</name>
</gene>
<dbReference type="Proteomes" id="UP000282454">
    <property type="component" value="Unassembled WGS sequence"/>
</dbReference>
<feature type="domain" description="HTH cro/C1-type" evidence="1">
    <location>
        <begin position="19"/>
        <end position="73"/>
    </location>
</feature>